<evidence type="ECO:0000256" key="7">
    <source>
        <dbReference type="SAM" id="Phobius"/>
    </source>
</evidence>
<evidence type="ECO:0000256" key="5">
    <source>
        <dbReference type="ARBA" id="ARBA00022989"/>
    </source>
</evidence>
<evidence type="ECO:0000256" key="1">
    <source>
        <dbReference type="ARBA" id="ARBA00004651"/>
    </source>
</evidence>
<evidence type="ECO:0000256" key="6">
    <source>
        <dbReference type="ARBA" id="ARBA00023136"/>
    </source>
</evidence>
<protein>
    <submittedName>
        <fullName evidence="9">Alkaline phosphatase-like protein</fullName>
    </submittedName>
</protein>
<dbReference type="PANTHER" id="PTHR42709:SF6">
    <property type="entry name" value="UNDECAPRENYL PHOSPHATE TRANSPORTER A"/>
    <property type="match status" value="1"/>
</dbReference>
<comment type="caution">
    <text evidence="9">The sequence shown here is derived from an EMBL/GenBank/DDBJ whole genome shotgun (WGS) entry which is preliminary data.</text>
</comment>
<sequence>MEEIILEVLNDYGYFGIFFLIMIENLFPPIPSEVILTFGGFVTTHSSLSIIGVITSATLGSVAGAIILYMVGRIFNADRIEKFVSKWKKYLRISPEDIQRANAWFRKNEKWTVFYCRFIPLIRSLISLPAGMARMNLAPFLLLTTLGSLIWNAVLIIVGAYVGESWTSIVKFMDVYSNIAYVGLVVLFIIFIYWYFGIYKRKNQKT</sequence>
<feature type="transmembrane region" description="Helical" evidence="7">
    <location>
        <begin position="175"/>
        <end position="196"/>
    </location>
</feature>
<evidence type="ECO:0000313" key="9">
    <source>
        <dbReference type="EMBL" id="GIO43155.1"/>
    </source>
</evidence>
<dbReference type="GO" id="GO:0005886">
    <property type="term" value="C:plasma membrane"/>
    <property type="evidence" value="ECO:0007669"/>
    <property type="project" value="UniProtKB-SubCell"/>
</dbReference>
<reference evidence="9" key="1">
    <citation type="submission" date="2021-03" db="EMBL/GenBank/DDBJ databases">
        <title>Antimicrobial resistance genes in bacteria isolated from Japanese honey, and their potential for conferring macrolide and lincosamide resistance in the American foulbrood pathogen Paenibacillus larvae.</title>
        <authorList>
            <person name="Okamoto M."/>
            <person name="Kumagai M."/>
            <person name="Kanamori H."/>
            <person name="Takamatsu D."/>
        </authorList>
    </citation>
    <scope>NUCLEOTIDE SEQUENCE</scope>
    <source>
        <strain evidence="9">J41TS4</strain>
    </source>
</reference>
<keyword evidence="4 7" id="KW-0812">Transmembrane</keyword>
<comment type="subcellular location">
    <subcellularLocation>
        <location evidence="1">Cell membrane</location>
        <topology evidence="1">Multi-pass membrane protein</topology>
    </subcellularLocation>
</comment>
<accession>A0A919Y6A7</accession>
<organism evidence="9 10">
    <name type="scientific">Paenibacillus apis</name>
    <dbReference type="NCBI Taxonomy" id="1792174"/>
    <lineage>
        <taxon>Bacteria</taxon>
        <taxon>Bacillati</taxon>
        <taxon>Bacillota</taxon>
        <taxon>Bacilli</taxon>
        <taxon>Bacillales</taxon>
        <taxon>Paenibacillaceae</taxon>
        <taxon>Paenibacillus</taxon>
    </lineage>
</organism>
<evidence type="ECO:0000256" key="3">
    <source>
        <dbReference type="ARBA" id="ARBA00022475"/>
    </source>
</evidence>
<feature type="transmembrane region" description="Helical" evidence="7">
    <location>
        <begin position="12"/>
        <end position="30"/>
    </location>
</feature>
<keyword evidence="10" id="KW-1185">Reference proteome</keyword>
<feature type="transmembrane region" description="Helical" evidence="7">
    <location>
        <begin position="50"/>
        <end position="72"/>
    </location>
</feature>
<keyword evidence="5 7" id="KW-1133">Transmembrane helix</keyword>
<proteinExistence type="inferred from homology"/>
<evidence type="ECO:0000259" key="8">
    <source>
        <dbReference type="Pfam" id="PF09335"/>
    </source>
</evidence>
<dbReference type="PANTHER" id="PTHR42709">
    <property type="entry name" value="ALKALINE PHOSPHATASE LIKE PROTEIN"/>
    <property type="match status" value="1"/>
</dbReference>
<dbReference type="InterPro" id="IPR032816">
    <property type="entry name" value="VTT_dom"/>
</dbReference>
<dbReference type="EMBL" id="BORS01000009">
    <property type="protein sequence ID" value="GIO43155.1"/>
    <property type="molecule type" value="Genomic_DNA"/>
</dbReference>
<feature type="domain" description="VTT" evidence="8">
    <location>
        <begin position="30"/>
        <end position="160"/>
    </location>
</feature>
<feature type="transmembrane region" description="Helical" evidence="7">
    <location>
        <begin position="140"/>
        <end position="163"/>
    </location>
</feature>
<comment type="similarity">
    <text evidence="2">Belongs to the DedA family.</text>
</comment>
<dbReference type="InterPro" id="IPR051311">
    <property type="entry name" value="DedA_domain"/>
</dbReference>
<evidence type="ECO:0000313" key="10">
    <source>
        <dbReference type="Proteomes" id="UP000678895"/>
    </source>
</evidence>
<keyword evidence="6 7" id="KW-0472">Membrane</keyword>
<dbReference type="Pfam" id="PF09335">
    <property type="entry name" value="VTT_dom"/>
    <property type="match status" value="1"/>
</dbReference>
<dbReference type="Proteomes" id="UP000678895">
    <property type="component" value="Unassembled WGS sequence"/>
</dbReference>
<name>A0A919Y6A7_9BACL</name>
<evidence type="ECO:0000256" key="2">
    <source>
        <dbReference type="ARBA" id="ARBA00010792"/>
    </source>
</evidence>
<evidence type="ECO:0000256" key="4">
    <source>
        <dbReference type="ARBA" id="ARBA00022692"/>
    </source>
</evidence>
<dbReference type="RefSeq" id="WP_301628059.1">
    <property type="nucleotide sequence ID" value="NZ_BORS01000009.1"/>
</dbReference>
<dbReference type="AlphaFoldDB" id="A0A919Y6A7"/>
<gene>
    <name evidence="9" type="primary">apl_1</name>
    <name evidence="9" type="ORF">J41TS4_29130</name>
</gene>
<keyword evidence="3" id="KW-1003">Cell membrane</keyword>